<reference evidence="2 3" key="1">
    <citation type="journal article" date="2017" name="Int. J. Syst. Evol. Microbiol.">
        <title>Rouxiella badensis sp. nov. and Rouxiella silvae sp. nov. isolated from peat bog soil in Germany and emendation of the genus description.</title>
        <authorList>
            <person name="Le Fleche-Mateos A."/>
            <person name="Kugler J.H."/>
            <person name="Hansen S.H."/>
            <person name="Syldatk C."/>
            <person name="Hausmann R."/>
            <person name="Lomprez F."/>
            <person name="Vandenbogaert M."/>
            <person name="Manuguerra J.C."/>
            <person name="Grimont P.A."/>
        </authorList>
    </citation>
    <scope>NUCLEOTIDE SEQUENCE [LARGE SCALE GENOMIC DNA]</scope>
    <source>
        <strain evidence="2 3">DSM 100043</strain>
    </source>
</reference>
<evidence type="ECO:0000313" key="3">
    <source>
        <dbReference type="Proteomes" id="UP000192536"/>
    </source>
</evidence>
<proteinExistence type="predicted"/>
<name>A0A1X0WGM9_9GAMM</name>
<protein>
    <submittedName>
        <fullName evidence="2">Uncharacterized protein</fullName>
    </submittedName>
</protein>
<dbReference type="EMBL" id="MRWE01000011">
    <property type="protein sequence ID" value="ORJ25894.1"/>
    <property type="molecule type" value="Genomic_DNA"/>
</dbReference>
<sequence>MTTNYINLRHIPIFIPTKGSEGDRNVSPLADKEPASAALQINLSRVITEEITLESRPPSSSSPVLNTRSRGTASDFSLSITDLIFLLKKLDQIALKQSADGMINAQSSVNSKATSIRQEGIYNCSAAVAGGITQIAVMGASYVLSAHSLRKQKGIDGAAEKIKQDGISQIGAKRDKNIADINEKYKPQLDEIHPKIDNEYGGALSRPIREERDGHIKNENANFELEKAKLENQRNALSNDDKKRYMNASLNVEKYRTLGQLSHSMGNMISSSISIGASEERAKSSLAEMSSSVENKVTDNNRERSNNYKNTASELINSMNRILENISNTIGEIARKC</sequence>
<feature type="region of interest" description="Disordered" evidence="1">
    <location>
        <begin position="287"/>
        <end position="308"/>
    </location>
</feature>
<keyword evidence="3" id="KW-1185">Reference proteome</keyword>
<dbReference type="Proteomes" id="UP000192536">
    <property type="component" value="Unassembled WGS sequence"/>
</dbReference>
<feature type="compositionally biased region" description="Basic and acidic residues" evidence="1">
    <location>
        <begin position="296"/>
        <end position="306"/>
    </location>
</feature>
<comment type="caution">
    <text evidence="2">The sequence shown here is derived from an EMBL/GenBank/DDBJ whole genome shotgun (WGS) entry which is preliminary data.</text>
</comment>
<accession>A0A1X0WGM9</accession>
<dbReference type="STRING" id="1646377.BS640_08370"/>
<organism evidence="2 3">
    <name type="scientific">Rouxiella badensis</name>
    <dbReference type="NCBI Taxonomy" id="1646377"/>
    <lineage>
        <taxon>Bacteria</taxon>
        <taxon>Pseudomonadati</taxon>
        <taxon>Pseudomonadota</taxon>
        <taxon>Gammaproteobacteria</taxon>
        <taxon>Enterobacterales</taxon>
        <taxon>Yersiniaceae</taxon>
        <taxon>Rouxiella</taxon>
    </lineage>
</organism>
<evidence type="ECO:0000313" key="2">
    <source>
        <dbReference type="EMBL" id="ORJ25894.1"/>
    </source>
</evidence>
<evidence type="ECO:0000256" key="1">
    <source>
        <dbReference type="SAM" id="MobiDB-lite"/>
    </source>
</evidence>
<dbReference type="RefSeq" id="WP_084912362.1">
    <property type="nucleotide sequence ID" value="NZ_MRWE01000011.1"/>
</dbReference>
<gene>
    <name evidence="2" type="ORF">BS640_08370</name>
</gene>
<dbReference type="AlphaFoldDB" id="A0A1X0WGM9"/>